<gene>
    <name evidence="2" type="ORF">OV079_49270</name>
</gene>
<dbReference type="AlphaFoldDB" id="A0A9X3J361"/>
<organism evidence="2 3">
    <name type="scientific">Nannocystis pusilla</name>
    <dbReference type="NCBI Taxonomy" id="889268"/>
    <lineage>
        <taxon>Bacteria</taxon>
        <taxon>Pseudomonadati</taxon>
        <taxon>Myxococcota</taxon>
        <taxon>Polyangia</taxon>
        <taxon>Nannocystales</taxon>
        <taxon>Nannocystaceae</taxon>
        <taxon>Nannocystis</taxon>
    </lineage>
</organism>
<name>A0A9X3J361_9BACT</name>
<feature type="compositionally biased region" description="Basic and acidic residues" evidence="1">
    <location>
        <begin position="12"/>
        <end position="43"/>
    </location>
</feature>
<evidence type="ECO:0000313" key="3">
    <source>
        <dbReference type="Proteomes" id="UP001150924"/>
    </source>
</evidence>
<feature type="region of interest" description="Disordered" evidence="1">
    <location>
        <begin position="1"/>
        <end position="65"/>
    </location>
</feature>
<keyword evidence="3" id="KW-1185">Reference proteome</keyword>
<sequence length="131" mass="14610">MCGSEPAFGLNDPDRKDDVGRLCRGRIADSERPYRDQRRDAQREGTAQVGRPRCSSRAPARHRPRHACANRIRKLEHAGEALGGFAIQCSEDERIDLGRERLIWAAMGARRLELCELQLIGDVLPGLAGHV</sequence>
<accession>A0A9X3J361</accession>
<protein>
    <submittedName>
        <fullName evidence="2">Uncharacterized protein</fullName>
    </submittedName>
</protein>
<reference evidence="2" key="1">
    <citation type="submission" date="2022-11" db="EMBL/GenBank/DDBJ databases">
        <title>Minimal conservation of predation-associated metabolite biosynthetic gene clusters underscores biosynthetic potential of Myxococcota including descriptions for ten novel species: Archangium lansinium sp. nov., Myxococcus landrumus sp. nov., Nannocystis bai.</title>
        <authorList>
            <person name="Ahearne A."/>
            <person name="Stevens C."/>
            <person name="Phillips K."/>
        </authorList>
    </citation>
    <scope>NUCLEOTIDE SEQUENCE</scope>
    <source>
        <strain evidence="2">Na p29</strain>
    </source>
</reference>
<comment type="caution">
    <text evidence="2">The sequence shown here is derived from an EMBL/GenBank/DDBJ whole genome shotgun (WGS) entry which is preliminary data.</text>
</comment>
<dbReference type="RefSeq" id="WP_267777283.1">
    <property type="nucleotide sequence ID" value="NZ_JAPNKE010000002.1"/>
</dbReference>
<dbReference type="EMBL" id="JAPNKE010000002">
    <property type="protein sequence ID" value="MCY1013391.1"/>
    <property type="molecule type" value="Genomic_DNA"/>
</dbReference>
<evidence type="ECO:0000256" key="1">
    <source>
        <dbReference type="SAM" id="MobiDB-lite"/>
    </source>
</evidence>
<dbReference type="Proteomes" id="UP001150924">
    <property type="component" value="Unassembled WGS sequence"/>
</dbReference>
<proteinExistence type="predicted"/>
<evidence type="ECO:0000313" key="2">
    <source>
        <dbReference type="EMBL" id="MCY1013391.1"/>
    </source>
</evidence>